<organism evidence="2 3">
    <name type="scientific">Helicobacter pylori GAM100Ai</name>
    <dbReference type="NCBI Taxonomy" id="1159019"/>
    <lineage>
        <taxon>Bacteria</taxon>
        <taxon>Pseudomonadati</taxon>
        <taxon>Campylobacterota</taxon>
        <taxon>Epsilonproteobacteria</taxon>
        <taxon>Campylobacterales</taxon>
        <taxon>Helicobacteraceae</taxon>
        <taxon>Helicobacter</taxon>
    </lineage>
</organism>
<evidence type="ECO:0000313" key="2">
    <source>
        <dbReference type="EMBL" id="EKQ72273.1"/>
    </source>
</evidence>
<dbReference type="EMBL" id="ANFP01000032">
    <property type="protein sequence ID" value="EKQ72273.1"/>
    <property type="molecule type" value="Genomic_DNA"/>
</dbReference>
<keyword evidence="1" id="KW-0472">Membrane</keyword>
<keyword evidence="1" id="KW-0812">Transmembrane</keyword>
<keyword evidence="1" id="KW-1133">Transmembrane helix</keyword>
<accession>A0AB72ZV17</accession>
<reference evidence="3" key="1">
    <citation type="submission" date="2023-07" db="EMBL/GenBank/DDBJ databases">
        <authorList>
            <person name="Weinstock G."/>
            <person name="Sodergren E."/>
            <person name="Lobos E.A."/>
            <person name="Fulton L."/>
            <person name="Fulton R."/>
            <person name="Courtney L."/>
            <person name="Fronick C."/>
            <person name="O'Laughlin M."/>
            <person name="Godfrey J."/>
            <person name="Wilson R.M."/>
            <person name="Miner T."/>
            <person name="Farmer C."/>
            <person name="Delehaunty K."/>
            <person name="Cordes M."/>
            <person name="Minx P."/>
            <person name="Tomlinson C."/>
            <person name="Chen J."/>
            <person name="Wollam A."/>
            <person name="Pepin K.H."/>
            <person name="Bhonagiri V."/>
            <person name="Zhang X."/>
            <person name="Suruliraj S."/>
            <person name="Antonio M."/>
            <person name="Secka O."/>
            <person name="Thomas J."/>
            <person name="Warren W."/>
            <person name="Mitreva M."/>
            <person name="Mardis E.R."/>
            <person name="Wilson R.K."/>
        </authorList>
    </citation>
    <scope>NUCLEOTIDE SEQUENCE [LARGE SCALE GENOMIC DNA]</scope>
    <source>
        <strain evidence="3">GAM100Ai</strain>
    </source>
</reference>
<feature type="transmembrane region" description="Helical" evidence="1">
    <location>
        <begin position="15"/>
        <end position="35"/>
    </location>
</feature>
<sequence>MKSVLIFPWAELFKLQFFSVSLGVLSGAVIDIFTIRTLQPYFNFHDNPLLATFMVTFSLPYE</sequence>
<comment type="caution">
    <text evidence="2">The sequence shown here is derived from an EMBL/GenBank/DDBJ whole genome shotgun (WGS) entry which is preliminary data.</text>
</comment>
<evidence type="ECO:0000313" key="3">
    <source>
        <dbReference type="Proteomes" id="UP000001345"/>
    </source>
</evidence>
<dbReference type="Proteomes" id="UP000001345">
    <property type="component" value="Unassembled WGS sequence"/>
</dbReference>
<dbReference type="AlphaFoldDB" id="A0AB72ZV17"/>
<evidence type="ECO:0000256" key="1">
    <source>
        <dbReference type="SAM" id="Phobius"/>
    </source>
</evidence>
<name>A0AB72ZV17_HELPX</name>
<gene>
    <name evidence="2" type="ORF">HMPREF1391_00789</name>
</gene>
<proteinExistence type="predicted"/>
<protein>
    <submittedName>
        <fullName evidence="2">Uncharacterized protein</fullName>
    </submittedName>
</protein>